<name>A0A8J9ZRX5_BRALA</name>
<accession>A0A8J9ZRX5</accession>
<gene>
    <name evidence="2" type="primary">Hypp2544</name>
    <name evidence="2" type="ORF">BLAG_LOCUS17436</name>
</gene>
<evidence type="ECO:0000313" key="3">
    <source>
        <dbReference type="Proteomes" id="UP000838412"/>
    </source>
</evidence>
<proteinExistence type="predicted"/>
<feature type="region of interest" description="Disordered" evidence="1">
    <location>
        <begin position="1"/>
        <end position="49"/>
    </location>
</feature>
<reference evidence="2" key="1">
    <citation type="submission" date="2022-01" db="EMBL/GenBank/DDBJ databases">
        <authorList>
            <person name="Braso-Vives M."/>
        </authorList>
    </citation>
    <scope>NUCLEOTIDE SEQUENCE</scope>
</reference>
<protein>
    <submittedName>
        <fullName evidence="2">Hypp2544 protein</fullName>
    </submittedName>
</protein>
<keyword evidence="3" id="KW-1185">Reference proteome</keyword>
<evidence type="ECO:0000313" key="2">
    <source>
        <dbReference type="EMBL" id="CAH1262323.1"/>
    </source>
</evidence>
<evidence type="ECO:0000256" key="1">
    <source>
        <dbReference type="SAM" id="MobiDB-lite"/>
    </source>
</evidence>
<organism evidence="2 3">
    <name type="scientific">Branchiostoma lanceolatum</name>
    <name type="common">Common lancelet</name>
    <name type="synonym">Amphioxus lanceolatum</name>
    <dbReference type="NCBI Taxonomy" id="7740"/>
    <lineage>
        <taxon>Eukaryota</taxon>
        <taxon>Metazoa</taxon>
        <taxon>Chordata</taxon>
        <taxon>Cephalochordata</taxon>
        <taxon>Leptocardii</taxon>
        <taxon>Amphioxiformes</taxon>
        <taxon>Branchiostomatidae</taxon>
        <taxon>Branchiostoma</taxon>
    </lineage>
</organism>
<dbReference type="Proteomes" id="UP000838412">
    <property type="component" value="Chromosome 4"/>
</dbReference>
<dbReference type="EMBL" id="OV696689">
    <property type="protein sequence ID" value="CAH1262323.1"/>
    <property type="molecule type" value="Genomic_DNA"/>
</dbReference>
<sequence>MKLAEETKAQTNSLVARSPGNEGDPQPLAAGGVKQRFAPQTSTDMHGRSRCGGRRFCTLSMLPSDDPHHWEEMLCRKFPHPSDSSCSRPFSWPNQGKVSKFEGFLGQFTL</sequence>
<dbReference type="AlphaFoldDB" id="A0A8J9ZRX5"/>